<name>U4L271_PYROM</name>
<accession>U4L271</accession>
<dbReference type="Proteomes" id="UP000018144">
    <property type="component" value="Unassembled WGS sequence"/>
</dbReference>
<evidence type="ECO:0000313" key="1">
    <source>
        <dbReference type="EMBL" id="CCX06368.1"/>
    </source>
</evidence>
<protein>
    <submittedName>
        <fullName evidence="1">Uncharacterized protein</fullName>
    </submittedName>
</protein>
<proteinExistence type="predicted"/>
<organism evidence="1 2">
    <name type="scientific">Pyronema omphalodes (strain CBS 100304)</name>
    <name type="common">Pyronema confluens</name>
    <dbReference type="NCBI Taxonomy" id="1076935"/>
    <lineage>
        <taxon>Eukaryota</taxon>
        <taxon>Fungi</taxon>
        <taxon>Dikarya</taxon>
        <taxon>Ascomycota</taxon>
        <taxon>Pezizomycotina</taxon>
        <taxon>Pezizomycetes</taxon>
        <taxon>Pezizales</taxon>
        <taxon>Pyronemataceae</taxon>
        <taxon>Pyronema</taxon>
    </lineage>
</organism>
<keyword evidence="2" id="KW-1185">Reference proteome</keyword>
<dbReference type="AlphaFoldDB" id="U4L271"/>
<reference evidence="1 2" key="1">
    <citation type="journal article" date="2013" name="PLoS Genet.">
        <title>The genome and development-dependent transcriptomes of Pyronema confluens: a window into fungal evolution.</title>
        <authorList>
            <person name="Traeger S."/>
            <person name="Altegoer F."/>
            <person name="Freitag M."/>
            <person name="Gabaldon T."/>
            <person name="Kempken F."/>
            <person name="Kumar A."/>
            <person name="Marcet-Houben M."/>
            <person name="Poggeler S."/>
            <person name="Stajich J.E."/>
            <person name="Nowrousian M."/>
        </authorList>
    </citation>
    <scope>NUCLEOTIDE SEQUENCE [LARGE SCALE GENOMIC DNA]</scope>
    <source>
        <strain evidence="2">CBS 100304</strain>
        <tissue evidence="1">Vegetative mycelium</tissue>
    </source>
</reference>
<dbReference type="EMBL" id="HF935286">
    <property type="protein sequence ID" value="CCX06368.1"/>
    <property type="molecule type" value="Genomic_DNA"/>
</dbReference>
<gene>
    <name evidence="1" type="ORF">PCON_05955</name>
</gene>
<sequence length="52" mass="6075">MWRLAPWVVFCKKLSCRIICSLRSYSAVRAVVMCGWPLSWIPLYEDEANVAR</sequence>
<evidence type="ECO:0000313" key="2">
    <source>
        <dbReference type="Proteomes" id="UP000018144"/>
    </source>
</evidence>